<gene>
    <name evidence="1" type="ordered locus">AXX17_At1g18280</name>
</gene>
<reference evidence="2" key="1">
    <citation type="journal article" date="2016" name="Proc. Natl. Acad. Sci. U.S.A.">
        <title>Chromosome-level assembly of Arabidopsis thaliana Ler reveals the extent of translocation and inversion polymorphisms.</title>
        <authorList>
            <person name="Zapata L."/>
            <person name="Ding J."/>
            <person name="Willing E.M."/>
            <person name="Hartwig B."/>
            <person name="Bezdan D."/>
            <person name="Jiao W.B."/>
            <person name="Patel V."/>
            <person name="Velikkakam James G."/>
            <person name="Koornneef M."/>
            <person name="Ossowski S."/>
            <person name="Schneeberger K."/>
        </authorList>
    </citation>
    <scope>NUCLEOTIDE SEQUENCE [LARGE SCALE GENOMIC DNA]</scope>
    <source>
        <strain evidence="2">cv. Landsberg erecta</strain>
    </source>
</reference>
<accession>A0A178W5P4</accession>
<comment type="caution">
    <text evidence="1">The sequence shown here is derived from an EMBL/GenBank/DDBJ whole genome shotgun (WGS) entry which is preliminary data.</text>
</comment>
<protein>
    <submittedName>
        <fullName evidence="1">Uncharacterized protein</fullName>
    </submittedName>
</protein>
<organism evidence="1 2">
    <name type="scientific">Arabidopsis thaliana</name>
    <name type="common">Mouse-ear cress</name>
    <dbReference type="NCBI Taxonomy" id="3702"/>
    <lineage>
        <taxon>Eukaryota</taxon>
        <taxon>Viridiplantae</taxon>
        <taxon>Streptophyta</taxon>
        <taxon>Embryophyta</taxon>
        <taxon>Tracheophyta</taxon>
        <taxon>Spermatophyta</taxon>
        <taxon>Magnoliopsida</taxon>
        <taxon>eudicotyledons</taxon>
        <taxon>Gunneridae</taxon>
        <taxon>Pentapetalae</taxon>
        <taxon>rosids</taxon>
        <taxon>malvids</taxon>
        <taxon>Brassicales</taxon>
        <taxon>Brassicaceae</taxon>
        <taxon>Camelineae</taxon>
        <taxon>Arabidopsis</taxon>
    </lineage>
</organism>
<sequence>MFSSNGSLEIQENNLILSIRCSILNIHHCCPILFQFNYSKKKFSNLSGGRGLMFQEVKCVP</sequence>
<evidence type="ECO:0000313" key="1">
    <source>
        <dbReference type="EMBL" id="OAP12693.1"/>
    </source>
</evidence>
<dbReference type="AlphaFoldDB" id="A0A178W5P4"/>
<dbReference type="Proteomes" id="UP000078284">
    <property type="component" value="Chromosome 1"/>
</dbReference>
<dbReference type="EMBL" id="LUHQ01000001">
    <property type="protein sequence ID" value="OAP12693.1"/>
    <property type="molecule type" value="Genomic_DNA"/>
</dbReference>
<name>A0A178W5P4_ARATH</name>
<proteinExistence type="predicted"/>
<evidence type="ECO:0000313" key="2">
    <source>
        <dbReference type="Proteomes" id="UP000078284"/>
    </source>
</evidence>